<organism evidence="2 3">
    <name type="scientific">Serendipita indica (strain DSM 11827)</name>
    <name type="common">Root endophyte fungus</name>
    <name type="synonym">Piriformospora indica</name>
    <dbReference type="NCBI Taxonomy" id="1109443"/>
    <lineage>
        <taxon>Eukaryota</taxon>
        <taxon>Fungi</taxon>
        <taxon>Dikarya</taxon>
        <taxon>Basidiomycota</taxon>
        <taxon>Agaricomycotina</taxon>
        <taxon>Agaricomycetes</taxon>
        <taxon>Sebacinales</taxon>
        <taxon>Serendipitaceae</taxon>
        <taxon>Serendipita</taxon>
    </lineage>
</organism>
<reference evidence="2 3" key="1">
    <citation type="journal article" date="2011" name="PLoS Pathog.">
        <title>Endophytic Life Strategies Decoded by Genome and Transcriptome Analyses of the Mutualistic Root Symbiont Piriformospora indica.</title>
        <authorList>
            <person name="Zuccaro A."/>
            <person name="Lahrmann U."/>
            <person name="Guldener U."/>
            <person name="Langen G."/>
            <person name="Pfiffi S."/>
            <person name="Biedenkopf D."/>
            <person name="Wong P."/>
            <person name="Samans B."/>
            <person name="Grimm C."/>
            <person name="Basiewicz M."/>
            <person name="Murat C."/>
            <person name="Martin F."/>
            <person name="Kogel K.H."/>
        </authorList>
    </citation>
    <scope>NUCLEOTIDE SEQUENCE [LARGE SCALE GENOMIC DNA]</scope>
    <source>
        <strain evidence="2 3">DSM 11827</strain>
    </source>
</reference>
<evidence type="ECO:0000313" key="2">
    <source>
        <dbReference type="EMBL" id="CCA75397.1"/>
    </source>
</evidence>
<protein>
    <submittedName>
        <fullName evidence="2">Uncharacterized protein</fullName>
    </submittedName>
</protein>
<dbReference type="EMBL" id="CAFZ01000443">
    <property type="protein sequence ID" value="CCA75397.1"/>
    <property type="molecule type" value="Genomic_DNA"/>
</dbReference>
<feature type="compositionally biased region" description="Polar residues" evidence="1">
    <location>
        <begin position="1"/>
        <end position="18"/>
    </location>
</feature>
<dbReference type="AlphaFoldDB" id="G4TVQ4"/>
<sequence>MSPNQNTATASNVSSVAQATPVVPGEASTQTNGPPVLQAPAAIVTTSSQEAAISVTPVLTQSAQSQETTRRPCTRCSEADPTIPEFVEPQWDRQNGIFSGFRRTFEPFA</sequence>
<comment type="caution">
    <text evidence="2">The sequence shown here is derived from an EMBL/GenBank/DDBJ whole genome shotgun (WGS) entry which is preliminary data.</text>
</comment>
<dbReference type="InParanoid" id="G4TVQ4"/>
<feature type="region of interest" description="Disordered" evidence="1">
    <location>
        <begin position="59"/>
        <end position="83"/>
    </location>
</feature>
<dbReference type="HOGENOM" id="CLU_2184986_0_0_1"/>
<gene>
    <name evidence="2" type="ORF">PIIN_09380</name>
</gene>
<evidence type="ECO:0000256" key="1">
    <source>
        <dbReference type="SAM" id="MobiDB-lite"/>
    </source>
</evidence>
<evidence type="ECO:0000313" key="3">
    <source>
        <dbReference type="Proteomes" id="UP000007148"/>
    </source>
</evidence>
<proteinExistence type="predicted"/>
<keyword evidence="3" id="KW-1185">Reference proteome</keyword>
<dbReference type="Proteomes" id="UP000007148">
    <property type="component" value="Unassembled WGS sequence"/>
</dbReference>
<name>G4TVQ4_SERID</name>
<feature type="region of interest" description="Disordered" evidence="1">
    <location>
        <begin position="1"/>
        <end position="36"/>
    </location>
</feature>
<accession>G4TVQ4</accession>